<evidence type="ECO:0000313" key="2">
    <source>
        <dbReference type="Proteomes" id="UP001059844"/>
    </source>
</evidence>
<dbReference type="Proteomes" id="UP001059844">
    <property type="component" value="Chromosome"/>
</dbReference>
<keyword evidence="2" id="KW-1185">Reference proteome</keyword>
<reference evidence="1" key="1">
    <citation type="submission" date="2022-07" db="EMBL/GenBank/DDBJ databases">
        <title>Isolation, identification, and degradation of a PFOSA degrading strain from sewage treatment plant.</title>
        <authorList>
            <person name="Zhang L."/>
            <person name="Huo Y."/>
        </authorList>
    </citation>
    <scope>NUCLEOTIDE SEQUENCE</scope>
    <source>
        <strain evidence="1">C1</strain>
    </source>
</reference>
<accession>A0ABY5IRM2</accession>
<dbReference type="EMBL" id="CP101751">
    <property type="protein sequence ID" value="UUC44827.1"/>
    <property type="molecule type" value="Genomic_DNA"/>
</dbReference>
<proteinExistence type="predicted"/>
<organism evidence="1 2">
    <name type="scientific">Flavobacterium cerinum</name>
    <dbReference type="NCBI Taxonomy" id="2502784"/>
    <lineage>
        <taxon>Bacteria</taxon>
        <taxon>Pseudomonadati</taxon>
        <taxon>Bacteroidota</taxon>
        <taxon>Flavobacteriia</taxon>
        <taxon>Flavobacteriales</taxon>
        <taxon>Flavobacteriaceae</taxon>
        <taxon>Flavobacterium</taxon>
    </lineage>
</organism>
<sequence>MGTYSTLEGIRLLNKNTKIKIEEFGATNYKKIGFATENDIPEINTIEEFITFLENDNNITIINCKIELNEIGQLSIYDDSECRFIVNTKDIAFDLIKKALPEIYQLKVLAELIQNPDKYITLNHLNGKTAIYFTFEDYRKNHDSIV</sequence>
<evidence type="ECO:0000313" key="1">
    <source>
        <dbReference type="EMBL" id="UUC44827.1"/>
    </source>
</evidence>
<protein>
    <submittedName>
        <fullName evidence="1">Uncharacterized protein</fullName>
    </submittedName>
</protein>
<gene>
    <name evidence="1" type="ORF">NOX80_14470</name>
</gene>
<dbReference type="RefSeq" id="WP_256550512.1">
    <property type="nucleotide sequence ID" value="NZ_CP101751.1"/>
</dbReference>
<name>A0ABY5IRM2_9FLAO</name>